<dbReference type="AlphaFoldDB" id="A0A556TZ80"/>
<sequence>MRAAPVSEFSQGQLRVTDNVTLTDMSESCSRVSRTRTLTEAYVNLDLNTNGVIPQLVDRPSASLKSKLSTLGKGKEHVRLLKNPCVGLKISGSM</sequence>
<reference evidence="1 2" key="1">
    <citation type="journal article" date="2019" name="Genome Biol. Evol.">
        <title>Whole-Genome Sequencing of the Giant Devil Catfish, Bagarius yarrelli.</title>
        <authorList>
            <person name="Jiang W."/>
            <person name="Lv Y."/>
            <person name="Cheng L."/>
            <person name="Yang K."/>
            <person name="Chao B."/>
            <person name="Wang X."/>
            <person name="Li Y."/>
            <person name="Pan X."/>
            <person name="You X."/>
            <person name="Zhang Y."/>
            <person name="Yang J."/>
            <person name="Li J."/>
            <person name="Zhang X."/>
            <person name="Liu S."/>
            <person name="Sun C."/>
            <person name="Yang J."/>
            <person name="Shi Q."/>
        </authorList>
    </citation>
    <scope>NUCLEOTIDE SEQUENCE [LARGE SCALE GENOMIC DNA]</scope>
    <source>
        <strain evidence="1">JWS20170419001</strain>
        <tissue evidence="1">Muscle</tissue>
    </source>
</reference>
<protein>
    <submittedName>
        <fullName evidence="1">Uncharacterized protein</fullName>
    </submittedName>
</protein>
<proteinExistence type="predicted"/>
<evidence type="ECO:0000313" key="1">
    <source>
        <dbReference type="EMBL" id="TSL41012.1"/>
    </source>
</evidence>
<evidence type="ECO:0000313" key="2">
    <source>
        <dbReference type="Proteomes" id="UP000319801"/>
    </source>
</evidence>
<accession>A0A556TZ80</accession>
<keyword evidence="2" id="KW-1185">Reference proteome</keyword>
<gene>
    <name evidence="1" type="ORF">Baya_7091</name>
</gene>
<dbReference type="EMBL" id="VCAZ01000031">
    <property type="protein sequence ID" value="TSL41012.1"/>
    <property type="molecule type" value="Genomic_DNA"/>
</dbReference>
<name>A0A556TZ80_BAGYA</name>
<dbReference type="Proteomes" id="UP000319801">
    <property type="component" value="Unassembled WGS sequence"/>
</dbReference>
<comment type="caution">
    <text evidence="1">The sequence shown here is derived from an EMBL/GenBank/DDBJ whole genome shotgun (WGS) entry which is preliminary data.</text>
</comment>
<organism evidence="1 2">
    <name type="scientific">Bagarius yarrelli</name>
    <name type="common">Goonch</name>
    <name type="synonym">Bagrus yarrelli</name>
    <dbReference type="NCBI Taxonomy" id="175774"/>
    <lineage>
        <taxon>Eukaryota</taxon>
        <taxon>Metazoa</taxon>
        <taxon>Chordata</taxon>
        <taxon>Craniata</taxon>
        <taxon>Vertebrata</taxon>
        <taxon>Euteleostomi</taxon>
        <taxon>Actinopterygii</taxon>
        <taxon>Neopterygii</taxon>
        <taxon>Teleostei</taxon>
        <taxon>Ostariophysi</taxon>
        <taxon>Siluriformes</taxon>
        <taxon>Sisoridae</taxon>
        <taxon>Sisorinae</taxon>
        <taxon>Bagarius</taxon>
    </lineage>
</organism>